<keyword evidence="3" id="KW-1185">Reference proteome</keyword>
<evidence type="ECO:0000313" key="3">
    <source>
        <dbReference type="Proteomes" id="UP000800235"/>
    </source>
</evidence>
<gene>
    <name evidence="2" type="ORF">EJ08DRAFT_65931</name>
</gene>
<comment type="caution">
    <text evidence="2">The sequence shown here is derived from an EMBL/GenBank/DDBJ whole genome shotgun (WGS) entry which is preliminary data.</text>
</comment>
<name>A0A9P4TT10_9PEZI</name>
<feature type="transmembrane region" description="Helical" evidence="1">
    <location>
        <begin position="21"/>
        <end position="42"/>
    </location>
</feature>
<evidence type="ECO:0000313" key="2">
    <source>
        <dbReference type="EMBL" id="KAF2418224.1"/>
    </source>
</evidence>
<dbReference type="EMBL" id="MU007131">
    <property type="protein sequence ID" value="KAF2418224.1"/>
    <property type="molecule type" value="Genomic_DNA"/>
</dbReference>
<protein>
    <submittedName>
        <fullName evidence="2">Uncharacterized protein</fullName>
    </submittedName>
</protein>
<organism evidence="2 3">
    <name type="scientific">Tothia fuscella</name>
    <dbReference type="NCBI Taxonomy" id="1048955"/>
    <lineage>
        <taxon>Eukaryota</taxon>
        <taxon>Fungi</taxon>
        <taxon>Dikarya</taxon>
        <taxon>Ascomycota</taxon>
        <taxon>Pezizomycotina</taxon>
        <taxon>Dothideomycetes</taxon>
        <taxon>Pleosporomycetidae</taxon>
        <taxon>Venturiales</taxon>
        <taxon>Cylindrosympodiaceae</taxon>
        <taxon>Tothia</taxon>
    </lineage>
</organism>
<keyword evidence="1" id="KW-0472">Membrane</keyword>
<dbReference type="Proteomes" id="UP000800235">
    <property type="component" value="Unassembled WGS sequence"/>
</dbReference>
<accession>A0A9P4TT10</accession>
<sequence>MMNMRKISKLVTPAWRQMHSFAFNSLSASVGNTASIVAIVSVPNSDRLWDRSKSSAKVGDGGGGGAYEIKDDGIGIFIGSNILPCESHESSECCEYLLLCVKMKLRGGGLGESHILHHRSHSVASTRWKCHRIGAYGPSSSSWVLELAAVSLYTIRSHAAVGEVRMQRECIFCWRQSNTRGCGQSSR</sequence>
<dbReference type="AlphaFoldDB" id="A0A9P4TT10"/>
<keyword evidence="1" id="KW-0812">Transmembrane</keyword>
<reference evidence="2" key="1">
    <citation type="journal article" date="2020" name="Stud. Mycol.">
        <title>101 Dothideomycetes genomes: a test case for predicting lifestyles and emergence of pathogens.</title>
        <authorList>
            <person name="Haridas S."/>
            <person name="Albert R."/>
            <person name="Binder M."/>
            <person name="Bloem J."/>
            <person name="Labutti K."/>
            <person name="Salamov A."/>
            <person name="Andreopoulos B."/>
            <person name="Baker S."/>
            <person name="Barry K."/>
            <person name="Bills G."/>
            <person name="Bluhm B."/>
            <person name="Cannon C."/>
            <person name="Castanera R."/>
            <person name="Culley D."/>
            <person name="Daum C."/>
            <person name="Ezra D."/>
            <person name="Gonzalez J."/>
            <person name="Henrissat B."/>
            <person name="Kuo A."/>
            <person name="Liang C."/>
            <person name="Lipzen A."/>
            <person name="Lutzoni F."/>
            <person name="Magnuson J."/>
            <person name="Mondo S."/>
            <person name="Nolan M."/>
            <person name="Ohm R."/>
            <person name="Pangilinan J."/>
            <person name="Park H.-J."/>
            <person name="Ramirez L."/>
            <person name="Alfaro M."/>
            <person name="Sun H."/>
            <person name="Tritt A."/>
            <person name="Yoshinaga Y."/>
            <person name="Zwiers L.-H."/>
            <person name="Turgeon B."/>
            <person name="Goodwin S."/>
            <person name="Spatafora J."/>
            <person name="Crous P."/>
            <person name="Grigoriev I."/>
        </authorList>
    </citation>
    <scope>NUCLEOTIDE SEQUENCE</scope>
    <source>
        <strain evidence="2">CBS 130266</strain>
    </source>
</reference>
<proteinExistence type="predicted"/>
<keyword evidence="1" id="KW-1133">Transmembrane helix</keyword>
<evidence type="ECO:0000256" key="1">
    <source>
        <dbReference type="SAM" id="Phobius"/>
    </source>
</evidence>